<dbReference type="Proteomes" id="UP001217417">
    <property type="component" value="Unassembled WGS sequence"/>
</dbReference>
<dbReference type="AlphaFoldDB" id="A0AAD7QRT3"/>
<dbReference type="EMBL" id="JARPMG010000005">
    <property type="protein sequence ID" value="KAJ8100339.1"/>
    <property type="molecule type" value="Genomic_DNA"/>
</dbReference>
<evidence type="ECO:0000313" key="2">
    <source>
        <dbReference type="Proteomes" id="UP001217417"/>
    </source>
</evidence>
<evidence type="ECO:0000313" key="1">
    <source>
        <dbReference type="EMBL" id="KAJ8100339.1"/>
    </source>
</evidence>
<gene>
    <name evidence="1" type="ORF">POJ06DRAFT_267936</name>
</gene>
<reference evidence="1" key="1">
    <citation type="submission" date="2023-03" db="EMBL/GenBank/DDBJ databases">
        <title>Near-Complete genome sequence of Lipomyces tetrasporous NRRL Y-64009, an oleaginous yeast capable of growing on lignocellulosic hydrolysates.</title>
        <authorList>
            <consortium name="Lawrence Berkeley National Laboratory"/>
            <person name="Jagtap S.S."/>
            <person name="Liu J.-J."/>
            <person name="Walukiewicz H.E."/>
            <person name="Pangilinan J."/>
            <person name="Lipzen A."/>
            <person name="Ahrendt S."/>
            <person name="Koriabine M."/>
            <person name="Cobaugh K."/>
            <person name="Salamov A."/>
            <person name="Yoshinaga Y."/>
            <person name="Ng V."/>
            <person name="Daum C."/>
            <person name="Grigoriev I.V."/>
            <person name="Slininger P.J."/>
            <person name="Dien B.S."/>
            <person name="Jin Y.-S."/>
            <person name="Rao C.V."/>
        </authorList>
    </citation>
    <scope>NUCLEOTIDE SEQUENCE</scope>
    <source>
        <strain evidence="1">NRRL Y-64009</strain>
    </source>
</reference>
<sequence length="175" mass="19616">MDLLFRVRSPLLRGCVKYVDFRTRLFSTLPINDQIYVHEHNQLSVCKSPSAVHIGTATSSPSTLSAATFRPNPAFLPIMHAAVAENIAKDQLFVSIAATYPDNYMAIYDLRNPPVYGRIPEVQDILGMVRVDSEGAIVPGTYEKNSMYRLVTNDGVCRFSDYLLAKIREACEEVR</sequence>
<dbReference type="PANTHER" id="PTHR37331">
    <property type="entry name" value="YALI0F11671P"/>
    <property type="match status" value="1"/>
</dbReference>
<dbReference type="RefSeq" id="XP_056043789.1">
    <property type="nucleotide sequence ID" value="XM_056189275.1"/>
</dbReference>
<organism evidence="1 2">
    <name type="scientific">Lipomyces tetrasporus</name>
    <dbReference type="NCBI Taxonomy" id="54092"/>
    <lineage>
        <taxon>Eukaryota</taxon>
        <taxon>Fungi</taxon>
        <taxon>Dikarya</taxon>
        <taxon>Ascomycota</taxon>
        <taxon>Saccharomycotina</taxon>
        <taxon>Lipomycetes</taxon>
        <taxon>Lipomycetales</taxon>
        <taxon>Lipomycetaceae</taxon>
        <taxon>Lipomyces</taxon>
    </lineage>
</organism>
<name>A0AAD7QRT3_9ASCO</name>
<comment type="caution">
    <text evidence="1">The sequence shown here is derived from an EMBL/GenBank/DDBJ whole genome shotgun (WGS) entry which is preliminary data.</text>
</comment>
<dbReference type="PANTHER" id="PTHR37331:SF1">
    <property type="entry name" value="YALI0F11671P"/>
    <property type="match status" value="1"/>
</dbReference>
<keyword evidence="2" id="KW-1185">Reference proteome</keyword>
<dbReference type="GeneID" id="80884441"/>
<proteinExistence type="predicted"/>
<accession>A0AAD7QRT3</accession>
<protein>
    <submittedName>
        <fullName evidence="1">Uncharacterized protein</fullName>
    </submittedName>
</protein>